<dbReference type="Pfam" id="PF06912">
    <property type="entry name" value="DUF1275"/>
    <property type="match status" value="1"/>
</dbReference>
<evidence type="ECO:0000313" key="2">
    <source>
        <dbReference type="EMBL" id="KGM19334.1"/>
    </source>
</evidence>
<keyword evidence="1" id="KW-0812">Transmembrane</keyword>
<dbReference type="RefSeq" id="WP_035112722.1">
    <property type="nucleotide sequence ID" value="NZ_CP047046.1"/>
</dbReference>
<proteinExistence type="predicted"/>
<gene>
    <name evidence="2" type="ORF">MA47_00090</name>
</gene>
<dbReference type="AlphaFoldDB" id="A0A0A2DN41"/>
<name>A0A0A2DN41_9CORY</name>
<feature type="transmembrane region" description="Helical" evidence="1">
    <location>
        <begin position="12"/>
        <end position="37"/>
    </location>
</feature>
<protein>
    <recommendedName>
        <fullName evidence="4">DUF1275 family protein</fullName>
    </recommendedName>
</protein>
<feature type="transmembrane region" description="Helical" evidence="1">
    <location>
        <begin position="195"/>
        <end position="214"/>
    </location>
</feature>
<sequence>MLAYRPGERLLAMVFTFVAGFLDSVGFIFLGGVFLSFMSGNTTRSATAFVDGKPHLMGLAGSCIILFLVGVMLGALVRRLVTRSRGLTWAREYVLLLICALLVVASSLILLDAQRFGIAVVSVAIGAMNSIFERRGEVAIPLTYMTGTLVKMGQRFVDAFFDGSHVVWLAHLVLWTSLSIGAIAGALAFRWFEIGAVHFVTVIVVIATIVNARVRAIRRERGLPI</sequence>
<dbReference type="PANTHER" id="PTHR37314:SF4">
    <property type="entry name" value="UPF0700 TRANSMEMBRANE PROTEIN YOAK"/>
    <property type="match status" value="1"/>
</dbReference>
<dbReference type="GeneID" id="300552750"/>
<feature type="transmembrane region" description="Helical" evidence="1">
    <location>
        <begin position="93"/>
        <end position="110"/>
    </location>
</feature>
<feature type="transmembrane region" description="Helical" evidence="1">
    <location>
        <begin position="116"/>
        <end position="132"/>
    </location>
</feature>
<accession>A0A0A2DN41</accession>
<dbReference type="Proteomes" id="UP000030145">
    <property type="component" value="Unassembled WGS sequence"/>
</dbReference>
<feature type="transmembrane region" description="Helical" evidence="1">
    <location>
        <begin position="166"/>
        <end position="189"/>
    </location>
</feature>
<evidence type="ECO:0008006" key="4">
    <source>
        <dbReference type="Google" id="ProtNLM"/>
    </source>
</evidence>
<dbReference type="InterPro" id="IPR010699">
    <property type="entry name" value="DUF1275"/>
</dbReference>
<keyword evidence="1" id="KW-1133">Transmembrane helix</keyword>
<evidence type="ECO:0000313" key="3">
    <source>
        <dbReference type="Proteomes" id="UP000030145"/>
    </source>
</evidence>
<comment type="caution">
    <text evidence="2">The sequence shown here is derived from an EMBL/GenBank/DDBJ whole genome shotgun (WGS) entry which is preliminary data.</text>
</comment>
<dbReference type="PANTHER" id="PTHR37314">
    <property type="entry name" value="SLR0142 PROTEIN"/>
    <property type="match status" value="1"/>
</dbReference>
<reference evidence="2 3" key="1">
    <citation type="submission" date="2014-10" db="EMBL/GenBank/DDBJ databases">
        <title>Whole Genome sequence of Corynebacterium auriscanis strain CIP 106629.</title>
        <authorList>
            <person name="Hassan S.S."/>
            <person name="Jamal S.B."/>
            <person name="Tiwari S."/>
            <person name="Oliveira L.D.C."/>
            <person name="Souza F."/>
            <person name="Mariano D.C."/>
            <person name="Almeida S."/>
            <person name="Dorella F."/>
            <person name="Pereira F."/>
            <person name="Carvalho A."/>
            <person name="Leal C.A."/>
            <person name="Soares S.D.C."/>
            <person name="Figueiredo H.C."/>
            <person name="Silva A."/>
            <person name="Azevedo V.A."/>
        </authorList>
    </citation>
    <scope>NUCLEOTIDE SEQUENCE [LARGE SCALE GENOMIC DNA]</scope>
    <source>
        <strain evidence="2 3">CIP 106629</strain>
    </source>
</reference>
<evidence type="ECO:0000256" key="1">
    <source>
        <dbReference type="SAM" id="Phobius"/>
    </source>
</evidence>
<feature type="transmembrane region" description="Helical" evidence="1">
    <location>
        <begin position="57"/>
        <end position="81"/>
    </location>
</feature>
<dbReference type="EMBL" id="JRVJ01000001">
    <property type="protein sequence ID" value="KGM19334.1"/>
    <property type="molecule type" value="Genomic_DNA"/>
</dbReference>
<keyword evidence="1" id="KW-0472">Membrane</keyword>
<keyword evidence="3" id="KW-1185">Reference proteome</keyword>
<organism evidence="2 3">
    <name type="scientific">Corynebacterium auriscanis</name>
    <dbReference type="NCBI Taxonomy" id="99807"/>
    <lineage>
        <taxon>Bacteria</taxon>
        <taxon>Bacillati</taxon>
        <taxon>Actinomycetota</taxon>
        <taxon>Actinomycetes</taxon>
        <taxon>Mycobacteriales</taxon>
        <taxon>Corynebacteriaceae</taxon>
        <taxon>Corynebacterium</taxon>
    </lineage>
</organism>